<evidence type="ECO:0000313" key="3">
    <source>
        <dbReference type="Proteomes" id="UP000799766"/>
    </source>
</evidence>
<organism evidence="2 3">
    <name type="scientific">Lineolata rhizophorae</name>
    <dbReference type="NCBI Taxonomy" id="578093"/>
    <lineage>
        <taxon>Eukaryota</taxon>
        <taxon>Fungi</taxon>
        <taxon>Dikarya</taxon>
        <taxon>Ascomycota</taxon>
        <taxon>Pezizomycotina</taxon>
        <taxon>Dothideomycetes</taxon>
        <taxon>Dothideomycetes incertae sedis</taxon>
        <taxon>Lineolatales</taxon>
        <taxon>Lineolataceae</taxon>
        <taxon>Lineolata</taxon>
    </lineage>
</organism>
<dbReference type="OrthoDB" id="5553410at2759"/>
<keyword evidence="1" id="KW-0732">Signal</keyword>
<name>A0A6A6P9T1_9PEZI</name>
<dbReference type="EMBL" id="MU001673">
    <property type="protein sequence ID" value="KAF2460223.1"/>
    <property type="molecule type" value="Genomic_DNA"/>
</dbReference>
<keyword evidence="3" id="KW-1185">Reference proteome</keyword>
<protein>
    <submittedName>
        <fullName evidence="2">Uncharacterized protein</fullName>
    </submittedName>
</protein>
<dbReference type="Proteomes" id="UP000799766">
    <property type="component" value="Unassembled WGS sequence"/>
</dbReference>
<proteinExistence type="predicted"/>
<reference evidence="2" key="1">
    <citation type="journal article" date="2020" name="Stud. Mycol.">
        <title>101 Dothideomycetes genomes: a test case for predicting lifestyles and emergence of pathogens.</title>
        <authorList>
            <person name="Haridas S."/>
            <person name="Albert R."/>
            <person name="Binder M."/>
            <person name="Bloem J."/>
            <person name="Labutti K."/>
            <person name="Salamov A."/>
            <person name="Andreopoulos B."/>
            <person name="Baker S."/>
            <person name="Barry K."/>
            <person name="Bills G."/>
            <person name="Bluhm B."/>
            <person name="Cannon C."/>
            <person name="Castanera R."/>
            <person name="Culley D."/>
            <person name="Daum C."/>
            <person name="Ezra D."/>
            <person name="Gonzalez J."/>
            <person name="Henrissat B."/>
            <person name="Kuo A."/>
            <person name="Liang C."/>
            <person name="Lipzen A."/>
            <person name="Lutzoni F."/>
            <person name="Magnuson J."/>
            <person name="Mondo S."/>
            <person name="Nolan M."/>
            <person name="Ohm R."/>
            <person name="Pangilinan J."/>
            <person name="Park H.-J."/>
            <person name="Ramirez L."/>
            <person name="Alfaro M."/>
            <person name="Sun H."/>
            <person name="Tritt A."/>
            <person name="Yoshinaga Y."/>
            <person name="Zwiers L.-H."/>
            <person name="Turgeon B."/>
            <person name="Goodwin S."/>
            <person name="Spatafora J."/>
            <person name="Crous P."/>
            <person name="Grigoriev I."/>
        </authorList>
    </citation>
    <scope>NUCLEOTIDE SEQUENCE</scope>
    <source>
        <strain evidence="2">ATCC 16933</strain>
    </source>
</reference>
<feature type="signal peptide" evidence="1">
    <location>
        <begin position="1"/>
        <end position="20"/>
    </location>
</feature>
<evidence type="ECO:0000313" key="2">
    <source>
        <dbReference type="EMBL" id="KAF2460223.1"/>
    </source>
</evidence>
<evidence type="ECO:0000256" key="1">
    <source>
        <dbReference type="SAM" id="SignalP"/>
    </source>
</evidence>
<gene>
    <name evidence="2" type="ORF">BDY21DRAFT_334756</name>
</gene>
<sequence>MRAAGSLPLGVMLAVHVVEAAVMARRLARHSVPVGSALWAMWVGSTFLEGAGAFERLNALIEEGEKKEH</sequence>
<feature type="chain" id="PRO_5025521903" evidence="1">
    <location>
        <begin position="21"/>
        <end position="69"/>
    </location>
</feature>
<accession>A0A6A6P9T1</accession>
<dbReference type="AlphaFoldDB" id="A0A6A6P9T1"/>